<evidence type="ECO:0000256" key="1">
    <source>
        <dbReference type="ARBA" id="ARBA00004651"/>
    </source>
</evidence>
<keyword evidence="4 7" id="KW-1133">Transmembrane helix</keyword>
<evidence type="ECO:0000313" key="8">
    <source>
        <dbReference type="EMBL" id="HIS29951.1"/>
    </source>
</evidence>
<feature type="transmembrane region" description="Helical" evidence="7">
    <location>
        <begin position="461"/>
        <end position="479"/>
    </location>
</feature>
<feature type="transmembrane region" description="Helical" evidence="7">
    <location>
        <begin position="43"/>
        <end position="65"/>
    </location>
</feature>
<dbReference type="PIRSF" id="PIRSF038958">
    <property type="entry name" value="PG_synth_SpoVB"/>
    <property type="match status" value="1"/>
</dbReference>
<dbReference type="InterPro" id="IPR050833">
    <property type="entry name" value="Poly_Biosynth_Transport"/>
</dbReference>
<feature type="transmembrane region" description="Helical" evidence="7">
    <location>
        <begin position="159"/>
        <end position="181"/>
    </location>
</feature>
<dbReference type="CDD" id="cd13124">
    <property type="entry name" value="MATE_SpoVB_like"/>
    <property type="match status" value="1"/>
</dbReference>
<feature type="transmembrane region" description="Helical" evidence="7">
    <location>
        <begin position="428"/>
        <end position="449"/>
    </location>
</feature>
<feature type="transmembrane region" description="Helical" evidence="7">
    <location>
        <begin position="491"/>
        <end position="515"/>
    </location>
</feature>
<evidence type="ECO:0000256" key="2">
    <source>
        <dbReference type="ARBA" id="ARBA00022475"/>
    </source>
</evidence>
<feature type="transmembrane region" description="Helical" evidence="7">
    <location>
        <begin position="376"/>
        <end position="396"/>
    </location>
</feature>
<reference evidence="8" key="2">
    <citation type="journal article" date="2021" name="PeerJ">
        <title>Extensive microbial diversity within the chicken gut microbiome revealed by metagenomics and culture.</title>
        <authorList>
            <person name="Gilroy R."/>
            <person name="Ravi A."/>
            <person name="Getino M."/>
            <person name="Pursley I."/>
            <person name="Horton D.L."/>
            <person name="Alikhan N.F."/>
            <person name="Baker D."/>
            <person name="Gharbi K."/>
            <person name="Hall N."/>
            <person name="Watson M."/>
            <person name="Adriaenssens E.M."/>
            <person name="Foster-Nyarko E."/>
            <person name="Jarju S."/>
            <person name="Secka A."/>
            <person name="Antonio M."/>
            <person name="Oren A."/>
            <person name="Chaudhuri R.R."/>
            <person name="La Ragione R."/>
            <person name="Hildebrand F."/>
            <person name="Pallen M.J."/>
        </authorList>
    </citation>
    <scope>NUCLEOTIDE SEQUENCE</scope>
    <source>
        <strain evidence="8">CHK190-19873</strain>
    </source>
</reference>
<evidence type="ECO:0000256" key="4">
    <source>
        <dbReference type="ARBA" id="ARBA00022989"/>
    </source>
</evidence>
<gene>
    <name evidence="8" type="ORF">IAB44_00140</name>
</gene>
<feature type="transmembrane region" description="Helical" evidence="7">
    <location>
        <begin position="12"/>
        <end position="31"/>
    </location>
</feature>
<dbReference type="PANTHER" id="PTHR30250:SF21">
    <property type="entry name" value="LIPID II FLIPPASE MURJ"/>
    <property type="match status" value="1"/>
</dbReference>
<name>A0A9D1EQN1_9FIRM</name>
<feature type="transmembrane region" description="Helical" evidence="7">
    <location>
        <begin position="403"/>
        <end position="422"/>
    </location>
</feature>
<evidence type="ECO:0000256" key="5">
    <source>
        <dbReference type="ARBA" id="ARBA00023136"/>
    </source>
</evidence>
<sequence length="538" mass="58268">MKSQHPIWRGALILTAAGFASRFIGFFYRIFLSNAIGAEGMGLYQLVFPVYAMMISFTTAGIQTAVSRHVSARAAAGDRRDAREILFAGLSVSLALSLAAAFLVSAGSGFLAEHFLFEPRCAPLLRLAAWAVPFGCIHACLAGYYIGLQRTDIPALSQLAEQLVRVTASWLIFCVLLEQGIAPGPILAVGGMLAAELVSSLFTGTIFLFMEVPQGLSIRRHSHTENSHASRARGPRLPRKKAYHSVLSMAAPLTGTRVIMNFLHSAQAALLPVTLQAHGLTSSQALSQYGILTGMAMPLIMFPSAIANGLSTMLLPSVSEDLSLNRPDHIRQTVESTVSTSLWLGIFCTGGFLLTGKELGVVLFGSPEAAPFIQTLAWLCPFLYLDTTLSSILHGLGRLKETFFLNAGGHILQLAFTLLAVPRFGIAAYLWGILASQLLSAFLALFLVYRYTAFSFHVMDWTVKPLLSIVISAGIYRFWNGLLSRLPFSVPSLVGMLISGLTMSLTFFFFMYLSFRPAQKTQPPRPGKASAETSAPCE</sequence>
<evidence type="ECO:0000256" key="3">
    <source>
        <dbReference type="ARBA" id="ARBA00022692"/>
    </source>
</evidence>
<protein>
    <submittedName>
        <fullName evidence="8">Polysaccharide biosynthesis protein</fullName>
    </submittedName>
</protein>
<comment type="caution">
    <text evidence="8">The sequence shown here is derived from an EMBL/GenBank/DDBJ whole genome shotgun (WGS) entry which is preliminary data.</text>
</comment>
<accession>A0A9D1EQN1</accession>
<feature type="region of interest" description="Disordered" evidence="6">
    <location>
        <begin position="519"/>
        <end position="538"/>
    </location>
</feature>
<keyword evidence="2" id="KW-1003">Cell membrane</keyword>
<dbReference type="PANTHER" id="PTHR30250">
    <property type="entry name" value="PST FAMILY PREDICTED COLANIC ACID TRANSPORTER"/>
    <property type="match status" value="1"/>
</dbReference>
<organism evidence="8 9">
    <name type="scientific">Candidatus Limivivens intestinipullorum</name>
    <dbReference type="NCBI Taxonomy" id="2840858"/>
    <lineage>
        <taxon>Bacteria</taxon>
        <taxon>Bacillati</taxon>
        <taxon>Bacillota</taxon>
        <taxon>Clostridia</taxon>
        <taxon>Lachnospirales</taxon>
        <taxon>Lachnospiraceae</taxon>
        <taxon>Lachnospiraceae incertae sedis</taxon>
        <taxon>Candidatus Limivivens</taxon>
    </lineage>
</organism>
<keyword evidence="3 7" id="KW-0812">Transmembrane</keyword>
<evidence type="ECO:0000256" key="7">
    <source>
        <dbReference type="SAM" id="Phobius"/>
    </source>
</evidence>
<dbReference type="Proteomes" id="UP000823935">
    <property type="component" value="Unassembled WGS sequence"/>
</dbReference>
<dbReference type="EMBL" id="DVIQ01000002">
    <property type="protein sequence ID" value="HIS29951.1"/>
    <property type="molecule type" value="Genomic_DNA"/>
</dbReference>
<dbReference type="InterPro" id="IPR002797">
    <property type="entry name" value="Polysacc_synth"/>
</dbReference>
<evidence type="ECO:0000256" key="6">
    <source>
        <dbReference type="SAM" id="MobiDB-lite"/>
    </source>
</evidence>
<feature type="transmembrane region" description="Helical" evidence="7">
    <location>
        <begin position="336"/>
        <end position="356"/>
    </location>
</feature>
<keyword evidence="5 7" id="KW-0472">Membrane</keyword>
<dbReference type="Pfam" id="PF01943">
    <property type="entry name" value="Polysacc_synt"/>
    <property type="match status" value="1"/>
</dbReference>
<feature type="transmembrane region" description="Helical" evidence="7">
    <location>
        <begin position="127"/>
        <end position="147"/>
    </location>
</feature>
<dbReference type="GO" id="GO:0005886">
    <property type="term" value="C:plasma membrane"/>
    <property type="evidence" value="ECO:0007669"/>
    <property type="project" value="UniProtKB-SubCell"/>
</dbReference>
<feature type="transmembrane region" description="Helical" evidence="7">
    <location>
        <begin position="85"/>
        <end position="107"/>
    </location>
</feature>
<feature type="transmembrane region" description="Helical" evidence="7">
    <location>
        <begin position="187"/>
        <end position="210"/>
    </location>
</feature>
<reference evidence="8" key="1">
    <citation type="submission" date="2020-10" db="EMBL/GenBank/DDBJ databases">
        <authorList>
            <person name="Gilroy R."/>
        </authorList>
    </citation>
    <scope>NUCLEOTIDE SEQUENCE</scope>
    <source>
        <strain evidence="8">CHK190-19873</strain>
    </source>
</reference>
<proteinExistence type="predicted"/>
<dbReference type="InterPro" id="IPR024923">
    <property type="entry name" value="PG_synth_SpoVB"/>
</dbReference>
<comment type="subcellular location">
    <subcellularLocation>
        <location evidence="1">Cell membrane</location>
        <topology evidence="1">Multi-pass membrane protein</topology>
    </subcellularLocation>
</comment>
<dbReference type="AlphaFoldDB" id="A0A9D1EQN1"/>
<evidence type="ECO:0000313" key="9">
    <source>
        <dbReference type="Proteomes" id="UP000823935"/>
    </source>
</evidence>